<gene>
    <name evidence="2" type="ORF">E4U92_03880</name>
</gene>
<protein>
    <submittedName>
        <fullName evidence="2">Uncharacterized protein</fullName>
    </submittedName>
</protein>
<feature type="compositionally biased region" description="Low complexity" evidence="1">
    <location>
        <begin position="56"/>
        <end position="69"/>
    </location>
</feature>
<comment type="caution">
    <text evidence="2">The sequence shown here is derived from an EMBL/GenBank/DDBJ whole genome shotgun (WGS) entry which is preliminary data.</text>
</comment>
<evidence type="ECO:0000313" key="2">
    <source>
        <dbReference type="EMBL" id="TKT11031.1"/>
    </source>
</evidence>
<dbReference type="EMBL" id="SZPR01000007">
    <property type="protein sequence ID" value="TKT11031.1"/>
    <property type="molecule type" value="Genomic_DNA"/>
</dbReference>
<accession>A0A4U5X9P2</accession>
<feature type="compositionally biased region" description="Low complexity" evidence="1">
    <location>
        <begin position="83"/>
        <end position="109"/>
    </location>
</feature>
<name>A0A4U5X9P2_STRGB</name>
<feature type="compositionally biased region" description="Pro residues" evidence="1">
    <location>
        <begin position="115"/>
        <end position="149"/>
    </location>
</feature>
<sequence length="181" mass="17040">MLAVGGLLVAVAVLSLVRLAPESGVGGLGTAEAEPRTDHRSGATAGPDRPDRAGNAAATVAARATAAPSATPPPAGVTPPAVPGAAAAPTSVTVVPRSSAAARPGAPAPHRTPSAPGPVPTTRPPAPPATTAPAPPPSSAPPAPAPTPRGPGLCVPLIGLCVDLLDAPLLPGAATPGRPAG</sequence>
<proteinExistence type="predicted"/>
<feature type="compositionally biased region" description="Pro residues" evidence="1">
    <location>
        <begin position="70"/>
        <end position="82"/>
    </location>
</feature>
<organism evidence="2 3">
    <name type="scientific">Streptomyces galbus</name>
    <dbReference type="NCBI Taxonomy" id="33898"/>
    <lineage>
        <taxon>Bacteria</taxon>
        <taxon>Bacillati</taxon>
        <taxon>Actinomycetota</taxon>
        <taxon>Actinomycetes</taxon>
        <taxon>Kitasatosporales</taxon>
        <taxon>Streptomycetaceae</taxon>
        <taxon>Streptomyces</taxon>
    </lineage>
</organism>
<evidence type="ECO:0000256" key="1">
    <source>
        <dbReference type="SAM" id="MobiDB-lite"/>
    </source>
</evidence>
<feature type="region of interest" description="Disordered" evidence="1">
    <location>
        <begin position="23"/>
        <end position="153"/>
    </location>
</feature>
<dbReference type="AlphaFoldDB" id="A0A4U5X9P2"/>
<dbReference type="Proteomes" id="UP000308632">
    <property type="component" value="Unassembled WGS sequence"/>
</dbReference>
<reference evidence="2 3" key="1">
    <citation type="submission" date="2019-04" db="EMBL/GenBank/DDBJ databases">
        <title>Streptomyces lasaliensis sp.nov., an Actinomycete isolated from soil which produces the polyether antibiotic lasalocid.</title>
        <authorList>
            <person name="Erwin G."/>
            <person name="Haber C."/>
        </authorList>
    </citation>
    <scope>NUCLEOTIDE SEQUENCE [LARGE SCALE GENOMIC DNA]</scope>
    <source>
        <strain evidence="2 3">DSM 40089</strain>
    </source>
</reference>
<evidence type="ECO:0000313" key="3">
    <source>
        <dbReference type="Proteomes" id="UP000308632"/>
    </source>
</evidence>